<gene>
    <name evidence="1" type="ORF">ETQ85_01880</name>
</gene>
<evidence type="ECO:0000313" key="2">
    <source>
        <dbReference type="Proteomes" id="UP000389128"/>
    </source>
</evidence>
<dbReference type="OrthoDB" id="9933806at2"/>
<sequence>MTRSPFEVIHGALHTHDNDGSFWLGEITALLNDPAHHRHKKALEIVKVYVENLLRAASGGLNEKVSNHPEARQS</sequence>
<reference evidence="1 2" key="1">
    <citation type="submission" date="2019-01" db="EMBL/GenBank/DDBJ databases">
        <title>Zoogloea oleivorans genome sequencing and assembly.</title>
        <authorList>
            <person name="Tancsics A."/>
            <person name="Farkas M."/>
            <person name="Kriszt B."/>
            <person name="Maroti G."/>
            <person name="Horvath B."/>
        </authorList>
    </citation>
    <scope>NUCLEOTIDE SEQUENCE [LARGE SCALE GENOMIC DNA]</scope>
    <source>
        <strain evidence="1 2">Buc</strain>
    </source>
</reference>
<comment type="caution">
    <text evidence="1">The sequence shown here is derived from an EMBL/GenBank/DDBJ whole genome shotgun (WGS) entry which is preliminary data.</text>
</comment>
<dbReference type="RefSeq" id="WP_148577438.1">
    <property type="nucleotide sequence ID" value="NZ_SDKK01000002.1"/>
</dbReference>
<accession>A0A6C2D6C5</accession>
<evidence type="ECO:0000313" key="1">
    <source>
        <dbReference type="EMBL" id="TYC61444.1"/>
    </source>
</evidence>
<proteinExistence type="predicted"/>
<dbReference type="Proteomes" id="UP000389128">
    <property type="component" value="Unassembled WGS sequence"/>
</dbReference>
<keyword evidence="2" id="KW-1185">Reference proteome</keyword>
<organism evidence="1 2">
    <name type="scientific">Zoogloea oleivorans</name>
    <dbReference type="NCBI Taxonomy" id="1552750"/>
    <lineage>
        <taxon>Bacteria</taxon>
        <taxon>Pseudomonadati</taxon>
        <taxon>Pseudomonadota</taxon>
        <taxon>Betaproteobacteria</taxon>
        <taxon>Rhodocyclales</taxon>
        <taxon>Zoogloeaceae</taxon>
        <taxon>Zoogloea</taxon>
    </lineage>
</organism>
<name>A0A6C2D6C5_9RHOO</name>
<dbReference type="EMBL" id="SDKK01000002">
    <property type="protein sequence ID" value="TYC61444.1"/>
    <property type="molecule type" value="Genomic_DNA"/>
</dbReference>
<protein>
    <submittedName>
        <fullName evidence="1">Uncharacterized protein</fullName>
    </submittedName>
</protein>
<dbReference type="AlphaFoldDB" id="A0A6C2D6C5"/>